<keyword evidence="4 10" id="KW-0349">Heme</keyword>
<comment type="similarity">
    <text evidence="2">Belongs to the anaerobic coproporphyrinogen-III oxidase family. HemW subfamily.</text>
</comment>
<dbReference type="SUPFAM" id="SSF102114">
    <property type="entry name" value="Radical SAM enzymes"/>
    <property type="match status" value="1"/>
</dbReference>
<dbReference type="CDD" id="cd01335">
    <property type="entry name" value="Radical_SAM"/>
    <property type="match status" value="1"/>
</dbReference>
<dbReference type="SFLD" id="SFLDS00029">
    <property type="entry name" value="Radical_SAM"/>
    <property type="match status" value="1"/>
</dbReference>
<keyword evidence="10" id="KW-0963">Cytoplasm</keyword>
<dbReference type="GO" id="GO:0005737">
    <property type="term" value="C:cytoplasm"/>
    <property type="evidence" value="ECO:0007669"/>
    <property type="project" value="UniProtKB-SubCell"/>
</dbReference>
<sequence>MLLYIHIPFCASKCGYCAFTSFVNKETYFESYIEALCVDLAQILKGKDYVLSSIFIGGGTPNLLDSIHYEKIFTQIRAYARLEETCEISIESNVNLLNPQWCRDLRALGANRLSIGVQSFYAPKLAYLERDHSAKDIFHRVESAYNAGFTNINCDMMITPLDSYNILESDLTQVLNLPISHLSLYALSIDEGSRFAGQTNVVRGNVDEALSFYARDWLQAQGFMQYEVSNYTRNTQTQCAHNMGYWQGREYLGCGASAVGRVGRVRMRAYPNLKEYIKSPTARFNEHLSVEDIQIENLMLGLRMSRGAWLKLAPLEQENQAWQECIEAGESIGCGLEVSDFKKPPLRFLLDEGKCHLLECEGAKQGRILAKQSREREKCKGEMCEKISYLVANELFLADEIALWILRHK</sequence>
<reference evidence="12" key="3">
    <citation type="submission" date="2015-11" db="EMBL/GenBank/DDBJ databases">
        <authorList>
            <person name="Zhang Y."/>
            <person name="Guo Z."/>
        </authorList>
    </citation>
    <scope>NUCLEOTIDE SEQUENCE</scope>
    <source>
        <strain evidence="12">1</strain>
    </source>
</reference>
<dbReference type="InterPro" id="IPR013785">
    <property type="entry name" value="Aldolase_TIM"/>
</dbReference>
<keyword evidence="8 10" id="KW-0411">Iron-sulfur</keyword>
<evidence type="ECO:0000259" key="11">
    <source>
        <dbReference type="PROSITE" id="PS51918"/>
    </source>
</evidence>
<organism evidence="12 15">
    <name type="scientific">Helicobacter typhlonius</name>
    <dbReference type="NCBI Taxonomy" id="76936"/>
    <lineage>
        <taxon>Bacteria</taxon>
        <taxon>Pseudomonadati</taxon>
        <taxon>Campylobacterota</taxon>
        <taxon>Epsilonproteobacteria</taxon>
        <taxon>Campylobacterales</taxon>
        <taxon>Helicobacteraceae</taxon>
        <taxon>Helicobacter</taxon>
    </lineage>
</organism>
<keyword evidence="5 10" id="KW-0949">S-adenosyl-L-methionine</keyword>
<dbReference type="InterPro" id="IPR007197">
    <property type="entry name" value="rSAM"/>
</dbReference>
<comment type="subcellular location">
    <subcellularLocation>
        <location evidence="10">Cytoplasm</location>
    </subcellularLocation>
</comment>
<protein>
    <recommendedName>
        <fullName evidence="3 10">Heme chaperone HemW</fullName>
    </recommendedName>
</protein>
<evidence type="ECO:0000313" key="13">
    <source>
        <dbReference type="EMBL" id="TLD79177.1"/>
    </source>
</evidence>
<dbReference type="GO" id="GO:0051539">
    <property type="term" value="F:4 iron, 4 sulfur cluster binding"/>
    <property type="evidence" value="ECO:0007669"/>
    <property type="project" value="UniProtKB-UniRule"/>
</dbReference>
<dbReference type="AlphaFoldDB" id="A0A099UG83"/>
<evidence type="ECO:0000313" key="15">
    <source>
        <dbReference type="Proteomes" id="UP000064525"/>
    </source>
</evidence>
<dbReference type="InterPro" id="IPR006638">
    <property type="entry name" value="Elp3/MiaA/NifB-like_rSAM"/>
</dbReference>
<dbReference type="GeneID" id="78151791"/>
<evidence type="ECO:0000256" key="1">
    <source>
        <dbReference type="ARBA" id="ARBA00001966"/>
    </source>
</evidence>
<dbReference type="InterPro" id="IPR058240">
    <property type="entry name" value="rSAM_sf"/>
</dbReference>
<dbReference type="PATRIC" id="fig|76936.10.peg.1590"/>
<keyword evidence="10" id="KW-0004">4Fe-4S</keyword>
<keyword evidence="12" id="KW-0346">Stress response</keyword>
<dbReference type="EMBL" id="LN907858">
    <property type="protein sequence ID" value="CUU40512.1"/>
    <property type="molecule type" value="Genomic_DNA"/>
</dbReference>
<evidence type="ECO:0000256" key="6">
    <source>
        <dbReference type="ARBA" id="ARBA00022723"/>
    </source>
</evidence>
<dbReference type="PANTHER" id="PTHR13932:SF5">
    <property type="entry name" value="RADICAL S-ADENOSYL METHIONINE DOMAIN-CONTAINING PROTEIN 1, MITOCHONDRIAL"/>
    <property type="match status" value="1"/>
</dbReference>
<accession>A0A099UG83</accession>
<dbReference type="GO" id="GO:0046872">
    <property type="term" value="F:metal ion binding"/>
    <property type="evidence" value="ECO:0007669"/>
    <property type="project" value="UniProtKB-UniRule"/>
</dbReference>
<dbReference type="SFLD" id="SFLDF00562">
    <property type="entry name" value="HemN-like__clustered_with_heat"/>
    <property type="match status" value="1"/>
</dbReference>
<dbReference type="InterPro" id="IPR004559">
    <property type="entry name" value="HemW-like"/>
</dbReference>
<evidence type="ECO:0000256" key="8">
    <source>
        <dbReference type="ARBA" id="ARBA00023014"/>
    </source>
</evidence>
<dbReference type="Proteomes" id="UP000029925">
    <property type="component" value="Unassembled WGS sequence"/>
</dbReference>
<dbReference type="GO" id="GO:0004109">
    <property type="term" value="F:coproporphyrinogen oxidase activity"/>
    <property type="evidence" value="ECO:0007669"/>
    <property type="project" value="InterPro"/>
</dbReference>
<evidence type="ECO:0000313" key="14">
    <source>
        <dbReference type="Proteomes" id="UP000029925"/>
    </source>
</evidence>
<evidence type="ECO:0000256" key="2">
    <source>
        <dbReference type="ARBA" id="ARBA00006100"/>
    </source>
</evidence>
<evidence type="ECO:0000256" key="9">
    <source>
        <dbReference type="ARBA" id="ARBA00023186"/>
    </source>
</evidence>
<keyword evidence="7 10" id="KW-0408">Iron</keyword>
<keyword evidence="6 10" id="KW-0479">Metal-binding</keyword>
<reference evidence="13 14" key="1">
    <citation type="journal article" date="2014" name="Genome Announc.">
        <title>Draft genome sequences of eight enterohepatic helicobacter species isolated from both laboratory and wild rodents.</title>
        <authorList>
            <person name="Sheh A."/>
            <person name="Shen Z."/>
            <person name="Fox J.G."/>
        </authorList>
    </citation>
    <scope>NUCLEOTIDE SEQUENCE [LARGE SCALE GENOMIC DNA]</scope>
    <source>
        <strain evidence="13 14">MIT 98-6810</strain>
    </source>
</reference>
<dbReference type="PANTHER" id="PTHR13932">
    <property type="entry name" value="COPROPORPHYRINIGEN III OXIDASE"/>
    <property type="match status" value="1"/>
</dbReference>
<keyword evidence="9 10" id="KW-0143">Chaperone</keyword>
<dbReference type="GO" id="GO:0006779">
    <property type="term" value="P:porphyrin-containing compound biosynthetic process"/>
    <property type="evidence" value="ECO:0007669"/>
    <property type="project" value="InterPro"/>
</dbReference>
<dbReference type="Gene3D" id="3.20.20.70">
    <property type="entry name" value="Aldolase class I"/>
    <property type="match status" value="1"/>
</dbReference>
<evidence type="ECO:0000313" key="12">
    <source>
        <dbReference type="EMBL" id="CUU40512.1"/>
    </source>
</evidence>
<keyword evidence="14" id="KW-1185">Reference proteome</keyword>
<dbReference type="SMART" id="SM00729">
    <property type="entry name" value="Elp3"/>
    <property type="match status" value="1"/>
</dbReference>
<evidence type="ECO:0000256" key="4">
    <source>
        <dbReference type="ARBA" id="ARBA00022617"/>
    </source>
</evidence>
<comment type="function">
    <text evidence="10">Probably acts as a heme chaperone, transferring heme to an unknown acceptor. Binds one molecule of heme per monomer, possibly covalently. Binds 1 [4Fe-4S] cluster. The cluster is coordinated with 3 cysteines and an exchangeable S-adenosyl-L-methionine.</text>
</comment>
<dbReference type="OrthoDB" id="9808022at2"/>
<evidence type="ECO:0000256" key="10">
    <source>
        <dbReference type="RuleBase" id="RU364116"/>
    </source>
</evidence>
<dbReference type="InterPro" id="IPR034505">
    <property type="entry name" value="Coproporphyrinogen-III_oxidase"/>
</dbReference>
<dbReference type="Proteomes" id="UP000064525">
    <property type="component" value="Chromosome I"/>
</dbReference>
<comment type="cofactor">
    <cofactor evidence="1">
        <name>[4Fe-4S] cluster</name>
        <dbReference type="ChEBI" id="CHEBI:49883"/>
    </cofactor>
</comment>
<dbReference type="SFLD" id="SFLDG01065">
    <property type="entry name" value="anaerobic_coproporphyrinogen-I"/>
    <property type="match status" value="1"/>
</dbReference>
<reference evidence="15" key="2">
    <citation type="submission" date="2015-11" db="EMBL/GenBank/DDBJ databases">
        <authorList>
            <person name="Anvar S.Y."/>
        </authorList>
    </citation>
    <scope>NUCLEOTIDE SEQUENCE [LARGE SCALE GENOMIC DNA]</scope>
</reference>
<evidence type="ECO:0000256" key="3">
    <source>
        <dbReference type="ARBA" id="ARBA00017228"/>
    </source>
</evidence>
<dbReference type="Pfam" id="PF04055">
    <property type="entry name" value="Radical_SAM"/>
    <property type="match status" value="1"/>
</dbReference>
<proteinExistence type="inferred from homology"/>
<dbReference type="PROSITE" id="PS51918">
    <property type="entry name" value="RADICAL_SAM"/>
    <property type="match status" value="1"/>
</dbReference>
<name>A0A099UG83_9HELI</name>
<dbReference type="EMBL" id="JRPF02000002">
    <property type="protein sequence ID" value="TLD79177.1"/>
    <property type="molecule type" value="Genomic_DNA"/>
</dbReference>
<gene>
    <name evidence="12" type="ORF">BN2458_PEG1629</name>
    <name evidence="13" type="ORF">LS75_002450</name>
</gene>
<feature type="domain" description="Radical SAM core" evidence="11">
    <location>
        <begin position="1"/>
        <end position="227"/>
    </location>
</feature>
<dbReference type="KEGG" id="hty:BN2458_PEG1629"/>
<evidence type="ECO:0000256" key="5">
    <source>
        <dbReference type="ARBA" id="ARBA00022691"/>
    </source>
</evidence>
<dbReference type="NCBIfam" id="TIGR00539">
    <property type="entry name" value="hemN_rel"/>
    <property type="match status" value="1"/>
</dbReference>
<dbReference type="RefSeq" id="WP_034327025.1">
    <property type="nucleotide sequence ID" value="NZ_CAJTQN010000002.1"/>
</dbReference>
<dbReference type="STRING" id="76936.BN2458_PEG1629"/>
<evidence type="ECO:0000256" key="7">
    <source>
        <dbReference type="ARBA" id="ARBA00023004"/>
    </source>
</evidence>